<comment type="similarity">
    <text evidence="1">Belongs to the FemABX family.</text>
</comment>
<dbReference type="PROSITE" id="PS51191">
    <property type="entry name" value="FEMABX"/>
    <property type="match status" value="1"/>
</dbReference>
<evidence type="ECO:0000259" key="8">
    <source>
        <dbReference type="Pfam" id="PF13480"/>
    </source>
</evidence>
<dbReference type="SUPFAM" id="SSF55729">
    <property type="entry name" value="Acyl-CoA N-acyltransferases (Nat)"/>
    <property type="match status" value="2"/>
</dbReference>
<dbReference type="PANTHER" id="PTHR36174:SF1">
    <property type="entry name" value="LIPID II:GLYCINE GLYCYLTRANSFERASE"/>
    <property type="match status" value="1"/>
</dbReference>
<reference evidence="10" key="1">
    <citation type="submission" date="2023-07" db="EMBL/GenBank/DDBJ databases">
        <title>30 novel species of actinomycetes from the DSMZ collection.</title>
        <authorList>
            <person name="Nouioui I."/>
        </authorList>
    </citation>
    <scope>NUCLEOTIDE SEQUENCE [LARGE SCALE GENOMIC DNA]</scope>
    <source>
        <strain evidence="10">DSM 45834</strain>
    </source>
</reference>
<name>A0ABU2N437_9PSEU</name>
<feature type="domain" description="BioF2-like acetyltransferase" evidence="8">
    <location>
        <begin position="154"/>
        <end position="280"/>
    </location>
</feature>
<keyword evidence="3" id="KW-0133">Cell shape</keyword>
<evidence type="ECO:0000256" key="7">
    <source>
        <dbReference type="SAM" id="MobiDB-lite"/>
    </source>
</evidence>
<evidence type="ECO:0000313" key="9">
    <source>
        <dbReference type="EMBL" id="MDT0348693.1"/>
    </source>
</evidence>
<evidence type="ECO:0000256" key="4">
    <source>
        <dbReference type="ARBA" id="ARBA00022984"/>
    </source>
</evidence>
<organism evidence="9 10">
    <name type="scientific">Pseudonocardia charpentierae</name>
    <dbReference type="NCBI Taxonomy" id="3075545"/>
    <lineage>
        <taxon>Bacteria</taxon>
        <taxon>Bacillati</taxon>
        <taxon>Actinomycetota</taxon>
        <taxon>Actinomycetes</taxon>
        <taxon>Pseudonocardiales</taxon>
        <taxon>Pseudonocardiaceae</taxon>
        <taxon>Pseudonocardia</taxon>
    </lineage>
</organism>
<comment type="caution">
    <text evidence="9">The sequence shown here is derived from an EMBL/GenBank/DDBJ whole genome shotgun (WGS) entry which is preliminary data.</text>
</comment>
<keyword evidence="5 9" id="KW-0012">Acyltransferase</keyword>
<proteinExistence type="inferred from homology"/>
<evidence type="ECO:0000256" key="1">
    <source>
        <dbReference type="ARBA" id="ARBA00009943"/>
    </source>
</evidence>
<dbReference type="InterPro" id="IPR038740">
    <property type="entry name" value="BioF2-like_GNAT_dom"/>
</dbReference>
<dbReference type="Proteomes" id="UP001183202">
    <property type="component" value="Unassembled WGS sequence"/>
</dbReference>
<sequence length="368" mass="40016">MPDVLHIWDSLVERSPGTDITQMSAWMRVRRTVGFTTLHLFAYRAGVMVGGAQILCRKLPLLGAIGYLPYGPVVDPAAEEPAAVRHALADALRGLCPGRLRMLFVQPAEGDDAVSAALLARGFRPSSAAIAPAGSIRIDLSDDLSVIRSRFGKRLRSWPNRWESRGVTVTEGGADDVALLARLMADSARRQNFVAPPDDYVHTLYRELAATGNAALFVGRVDGVPVAADLVTICGGMIRGRLTGFERGEETAGLSVPAAIRWEILKWGKARGLRWLDFGGLSSATLDALLDTHRRPEHVPTADQPKLTFGGTAFRYPQAVELIPTPPLRMAYDLTLRSRSGRRVIDRARRSMRRGSASGTSDPCRGRS</sequence>
<evidence type="ECO:0000256" key="2">
    <source>
        <dbReference type="ARBA" id="ARBA00022679"/>
    </source>
</evidence>
<keyword evidence="10" id="KW-1185">Reference proteome</keyword>
<keyword evidence="2 9" id="KW-0808">Transferase</keyword>
<evidence type="ECO:0000256" key="5">
    <source>
        <dbReference type="ARBA" id="ARBA00023315"/>
    </source>
</evidence>
<protein>
    <submittedName>
        <fullName evidence="9">GNAT family N-acetyltransferase</fullName>
        <ecNumber evidence="9">2.3.1.-</ecNumber>
    </submittedName>
</protein>
<dbReference type="PANTHER" id="PTHR36174">
    <property type="entry name" value="LIPID II:GLYCINE GLYCYLTRANSFERASE"/>
    <property type="match status" value="1"/>
</dbReference>
<keyword evidence="4" id="KW-0573">Peptidoglycan synthesis</keyword>
<gene>
    <name evidence="9" type="ORF">RM445_04060</name>
</gene>
<evidence type="ECO:0000256" key="6">
    <source>
        <dbReference type="ARBA" id="ARBA00023316"/>
    </source>
</evidence>
<dbReference type="InterPro" id="IPR003447">
    <property type="entry name" value="FEMABX"/>
</dbReference>
<dbReference type="RefSeq" id="WP_311554623.1">
    <property type="nucleotide sequence ID" value="NZ_JAVREJ010000002.1"/>
</dbReference>
<dbReference type="InterPro" id="IPR050644">
    <property type="entry name" value="PG_Glycine_Bridge_Synth"/>
</dbReference>
<dbReference type="EC" id="2.3.1.-" evidence="9"/>
<dbReference type="EMBL" id="JAVREJ010000002">
    <property type="protein sequence ID" value="MDT0348693.1"/>
    <property type="molecule type" value="Genomic_DNA"/>
</dbReference>
<feature type="region of interest" description="Disordered" evidence="7">
    <location>
        <begin position="348"/>
        <end position="368"/>
    </location>
</feature>
<dbReference type="InterPro" id="IPR016181">
    <property type="entry name" value="Acyl_CoA_acyltransferase"/>
</dbReference>
<keyword evidence="6" id="KW-0961">Cell wall biogenesis/degradation</keyword>
<evidence type="ECO:0000256" key="3">
    <source>
        <dbReference type="ARBA" id="ARBA00022960"/>
    </source>
</evidence>
<accession>A0ABU2N437</accession>
<dbReference type="Gene3D" id="3.40.630.30">
    <property type="match status" value="2"/>
</dbReference>
<evidence type="ECO:0000313" key="10">
    <source>
        <dbReference type="Proteomes" id="UP001183202"/>
    </source>
</evidence>
<dbReference type="GO" id="GO:0016746">
    <property type="term" value="F:acyltransferase activity"/>
    <property type="evidence" value="ECO:0007669"/>
    <property type="project" value="UniProtKB-KW"/>
</dbReference>
<dbReference type="Pfam" id="PF13480">
    <property type="entry name" value="Acetyltransf_6"/>
    <property type="match status" value="1"/>
</dbReference>